<dbReference type="SUPFAM" id="SSF53448">
    <property type="entry name" value="Nucleotide-diphospho-sugar transferases"/>
    <property type="match status" value="1"/>
</dbReference>
<dbReference type="CDD" id="cd00761">
    <property type="entry name" value="Glyco_tranf_GTA_type"/>
    <property type="match status" value="1"/>
</dbReference>
<dbReference type="PANTHER" id="PTHR22916:SF3">
    <property type="entry name" value="UDP-GLCNAC:BETAGAL BETA-1,3-N-ACETYLGLUCOSAMINYLTRANSFERASE-LIKE PROTEIN 1"/>
    <property type="match status" value="1"/>
</dbReference>
<dbReference type="KEGG" id="cep:Cri9333_2779"/>
<dbReference type="Proteomes" id="UP000010472">
    <property type="component" value="Chromosome"/>
</dbReference>
<name>K9W2I7_9CYAN</name>
<dbReference type="eggNOG" id="COG1216">
    <property type="taxonomic scope" value="Bacteria"/>
</dbReference>
<keyword evidence="3" id="KW-1185">Reference proteome</keyword>
<dbReference type="HOGENOM" id="CLU_025996_0_7_3"/>
<dbReference type="AlphaFoldDB" id="K9W2I7"/>
<feature type="domain" description="Glycosyltransferase 2-like" evidence="1">
    <location>
        <begin position="8"/>
        <end position="183"/>
    </location>
</feature>
<dbReference type="Pfam" id="PF00535">
    <property type="entry name" value="Glycos_transf_2"/>
    <property type="match status" value="1"/>
</dbReference>
<proteinExistence type="predicted"/>
<reference evidence="2 3" key="1">
    <citation type="submission" date="2012-06" db="EMBL/GenBank/DDBJ databases">
        <title>Finished chromosome of genome of Crinalium epipsammum PCC 9333.</title>
        <authorList>
            <consortium name="US DOE Joint Genome Institute"/>
            <person name="Gugger M."/>
            <person name="Coursin T."/>
            <person name="Rippka R."/>
            <person name="Tandeau De Marsac N."/>
            <person name="Huntemann M."/>
            <person name="Wei C.-L."/>
            <person name="Han J."/>
            <person name="Detter J.C."/>
            <person name="Han C."/>
            <person name="Tapia R."/>
            <person name="Davenport K."/>
            <person name="Daligault H."/>
            <person name="Erkkila T."/>
            <person name="Gu W."/>
            <person name="Munk A.C.C."/>
            <person name="Teshima H."/>
            <person name="Xu Y."/>
            <person name="Chain P."/>
            <person name="Chen A."/>
            <person name="Krypides N."/>
            <person name="Mavromatis K."/>
            <person name="Markowitz V."/>
            <person name="Szeto E."/>
            <person name="Ivanova N."/>
            <person name="Mikhailova N."/>
            <person name="Ovchinnikova G."/>
            <person name="Pagani I."/>
            <person name="Pati A."/>
            <person name="Goodwin L."/>
            <person name="Peters L."/>
            <person name="Pitluck S."/>
            <person name="Woyke T."/>
            <person name="Kerfeld C."/>
        </authorList>
    </citation>
    <scope>NUCLEOTIDE SEQUENCE [LARGE SCALE GENOMIC DNA]</scope>
    <source>
        <strain evidence="2 3">PCC 9333</strain>
    </source>
</reference>
<dbReference type="Gene3D" id="3.90.550.10">
    <property type="entry name" value="Spore Coat Polysaccharide Biosynthesis Protein SpsA, Chain A"/>
    <property type="match status" value="1"/>
</dbReference>
<protein>
    <submittedName>
        <fullName evidence="2">Glycosyl transferase family 2</fullName>
    </submittedName>
</protein>
<dbReference type="OrthoDB" id="9812327at2"/>
<organism evidence="2 3">
    <name type="scientific">Crinalium epipsammum PCC 9333</name>
    <dbReference type="NCBI Taxonomy" id="1173022"/>
    <lineage>
        <taxon>Bacteria</taxon>
        <taxon>Bacillati</taxon>
        <taxon>Cyanobacteriota</taxon>
        <taxon>Cyanophyceae</taxon>
        <taxon>Gomontiellales</taxon>
        <taxon>Gomontiellaceae</taxon>
        <taxon>Crinalium</taxon>
    </lineage>
</organism>
<dbReference type="InterPro" id="IPR001173">
    <property type="entry name" value="Glyco_trans_2-like"/>
</dbReference>
<evidence type="ECO:0000259" key="1">
    <source>
        <dbReference type="Pfam" id="PF00535"/>
    </source>
</evidence>
<dbReference type="InterPro" id="IPR029044">
    <property type="entry name" value="Nucleotide-diphossugar_trans"/>
</dbReference>
<gene>
    <name evidence="2" type="ORF">Cri9333_2779</name>
</gene>
<dbReference type="GO" id="GO:0016758">
    <property type="term" value="F:hexosyltransferase activity"/>
    <property type="evidence" value="ECO:0007669"/>
    <property type="project" value="UniProtKB-ARBA"/>
</dbReference>
<evidence type="ECO:0000313" key="2">
    <source>
        <dbReference type="EMBL" id="AFZ13625.1"/>
    </source>
</evidence>
<dbReference type="PATRIC" id="fig|1173022.3.peg.3014"/>
<sequence>MEAQPLVSVIIIFLNGEEFIDEAIQSVLGQSYQKWELLLVDDGSTDRSIEIAKKYIEQYPNKIYYLEHEKHQNCGMSASRNLGIRHSKGKYVAFLDADDVWLPHKLEQQVKLMEAHPEVGLLCGPALWWYGWTGKAEDFQFDYVEKLIEPSDNPFIEPPRLVTKAPIPCPSTLLIRREALDRVGGFEETFRGLYEDQAFYAKVYLEVPVLVGSECLIKYRQHANSCCSVALDSGQKSVKNLFFLNWLENYLAGKGLQETEFWQDIQKQLWPYRQPVLYNLTRWTRHFVQEIKRRWKSIVQKALPAKL</sequence>
<keyword evidence="2" id="KW-0808">Transferase</keyword>
<dbReference type="STRING" id="1173022.Cri9333_2779"/>
<accession>K9W2I7</accession>
<dbReference type="RefSeq" id="WP_015203735.1">
    <property type="nucleotide sequence ID" value="NC_019753.1"/>
</dbReference>
<evidence type="ECO:0000313" key="3">
    <source>
        <dbReference type="Proteomes" id="UP000010472"/>
    </source>
</evidence>
<dbReference type="EMBL" id="CP003620">
    <property type="protein sequence ID" value="AFZ13625.1"/>
    <property type="molecule type" value="Genomic_DNA"/>
</dbReference>
<dbReference type="PANTHER" id="PTHR22916">
    <property type="entry name" value="GLYCOSYLTRANSFERASE"/>
    <property type="match status" value="1"/>
</dbReference>